<dbReference type="GO" id="GO:0020037">
    <property type="term" value="F:heme binding"/>
    <property type="evidence" value="ECO:0007669"/>
    <property type="project" value="InterPro"/>
</dbReference>
<dbReference type="PANTHER" id="PTHR24301:SF2">
    <property type="entry name" value="THROMBOXANE-A SYNTHASE"/>
    <property type="match status" value="1"/>
</dbReference>
<keyword evidence="2 3" id="KW-0408">Iron</keyword>
<comment type="cofactor">
    <cofactor evidence="3">
        <name>heme</name>
        <dbReference type="ChEBI" id="CHEBI:30413"/>
    </cofactor>
</comment>
<evidence type="ECO:0000313" key="6">
    <source>
        <dbReference type="Proteomes" id="UP000612746"/>
    </source>
</evidence>
<name>A0A8H7PEW0_9FUNG</name>
<keyword evidence="6" id="KW-1185">Reference proteome</keyword>
<keyword evidence="3 4" id="KW-0349">Heme</keyword>
<accession>A0A8H7PEW0</accession>
<evidence type="ECO:0000256" key="2">
    <source>
        <dbReference type="ARBA" id="ARBA00023004"/>
    </source>
</evidence>
<dbReference type="GO" id="GO:0016705">
    <property type="term" value="F:oxidoreductase activity, acting on paired donors, with incorporation or reduction of molecular oxygen"/>
    <property type="evidence" value="ECO:0007669"/>
    <property type="project" value="InterPro"/>
</dbReference>
<evidence type="ECO:0000256" key="4">
    <source>
        <dbReference type="RuleBase" id="RU000461"/>
    </source>
</evidence>
<dbReference type="InterPro" id="IPR002401">
    <property type="entry name" value="Cyt_P450_E_grp-I"/>
</dbReference>
<dbReference type="Proteomes" id="UP000612746">
    <property type="component" value="Unassembled WGS sequence"/>
</dbReference>
<evidence type="ECO:0000256" key="1">
    <source>
        <dbReference type="ARBA" id="ARBA00022723"/>
    </source>
</evidence>
<sequence length="584" mass="66079">MNQLEQLRQWLPSTEKVVKAAEENRQAVAVTAGVVSLVGAVHLYRKKRSAPKLQGKSINSLPGPDSLPIFGHSLQFKMDELNAFTEAISWKYGEMAQMFIGPMRVVLASSPQAVEKLFRERPNNFKRSFNIEKEFQNSGVPGLFSMEGDDWRHSRAWLFPQFAPGKINKTKQLIIKHATSLRKSLDIFSKEVEEINNKWYPSVEQDPNTRYTKTNFYDPAELKNTIDIFSSFAFGVVIDFSFAHATHYGGRIVIDKEECLPENILEDIKVIFTVMRRRLFQIVPWHKIGFRDADDRKFDETVAKLNQSVQNIIEDYDPNAYKEKSDKMSTMLESLWYSLNHQDINKIETSGLLSASKAASKMSIKDMVGNLLTVISAGYDTTANTMQTMVHLLAANPDVQQKLHAEVDAILGSPSARRQMSSDETSEAIEENVFAQFPYTSAVINETQRLHPVAPFAGVEAIHDTVVDGYVLPKGTNIMVLTRVAAMRCCPTPDPFLFKPERWIDSTPEQKKQMERLDWTFGGGPRVCPGRHMANLELIYAAVLVISLYDITEVARPPSAYPVMEGARFTSMLENVHVRFTPRT</sequence>
<proteinExistence type="inferred from homology"/>
<dbReference type="SUPFAM" id="SSF48264">
    <property type="entry name" value="Cytochrome P450"/>
    <property type="match status" value="1"/>
</dbReference>
<dbReference type="InterPro" id="IPR036396">
    <property type="entry name" value="Cyt_P450_sf"/>
</dbReference>
<comment type="similarity">
    <text evidence="4">Belongs to the cytochrome P450 family.</text>
</comment>
<dbReference type="GO" id="GO:0005506">
    <property type="term" value="F:iron ion binding"/>
    <property type="evidence" value="ECO:0007669"/>
    <property type="project" value="InterPro"/>
</dbReference>
<dbReference type="PRINTS" id="PR00463">
    <property type="entry name" value="EP450I"/>
</dbReference>
<comment type="caution">
    <text evidence="5">The sequence shown here is derived from an EMBL/GenBank/DDBJ whole genome shotgun (WGS) entry which is preliminary data.</text>
</comment>
<dbReference type="PANTHER" id="PTHR24301">
    <property type="entry name" value="THROMBOXANE-A SYNTHASE"/>
    <property type="match status" value="1"/>
</dbReference>
<keyword evidence="4" id="KW-0560">Oxidoreductase</keyword>
<evidence type="ECO:0000313" key="5">
    <source>
        <dbReference type="EMBL" id="KAG2172646.1"/>
    </source>
</evidence>
<evidence type="ECO:0008006" key="7">
    <source>
        <dbReference type="Google" id="ProtNLM"/>
    </source>
</evidence>
<dbReference type="InterPro" id="IPR001128">
    <property type="entry name" value="Cyt_P450"/>
</dbReference>
<dbReference type="AlphaFoldDB" id="A0A8H7PEW0"/>
<dbReference type="EMBL" id="JAEPRA010000022">
    <property type="protein sequence ID" value="KAG2172646.1"/>
    <property type="molecule type" value="Genomic_DNA"/>
</dbReference>
<dbReference type="PROSITE" id="PS00086">
    <property type="entry name" value="CYTOCHROME_P450"/>
    <property type="match status" value="1"/>
</dbReference>
<dbReference type="InterPro" id="IPR017972">
    <property type="entry name" value="Cyt_P450_CS"/>
</dbReference>
<dbReference type="OrthoDB" id="1470350at2759"/>
<feature type="binding site" description="axial binding residue" evidence="3">
    <location>
        <position position="528"/>
    </location>
    <ligand>
        <name>heme</name>
        <dbReference type="ChEBI" id="CHEBI:30413"/>
    </ligand>
    <ligandPart>
        <name>Fe</name>
        <dbReference type="ChEBI" id="CHEBI:18248"/>
    </ligandPart>
</feature>
<evidence type="ECO:0000256" key="3">
    <source>
        <dbReference type="PIRSR" id="PIRSR602401-1"/>
    </source>
</evidence>
<keyword evidence="4" id="KW-0503">Monooxygenase</keyword>
<dbReference type="PRINTS" id="PR00385">
    <property type="entry name" value="P450"/>
</dbReference>
<gene>
    <name evidence="5" type="ORF">INT44_002661</name>
</gene>
<organism evidence="5 6">
    <name type="scientific">Umbelopsis vinacea</name>
    <dbReference type="NCBI Taxonomy" id="44442"/>
    <lineage>
        <taxon>Eukaryota</taxon>
        <taxon>Fungi</taxon>
        <taxon>Fungi incertae sedis</taxon>
        <taxon>Mucoromycota</taxon>
        <taxon>Mucoromycotina</taxon>
        <taxon>Umbelopsidomycetes</taxon>
        <taxon>Umbelopsidales</taxon>
        <taxon>Umbelopsidaceae</taxon>
        <taxon>Umbelopsis</taxon>
    </lineage>
</organism>
<keyword evidence="1 3" id="KW-0479">Metal-binding</keyword>
<dbReference type="GO" id="GO:0004497">
    <property type="term" value="F:monooxygenase activity"/>
    <property type="evidence" value="ECO:0007669"/>
    <property type="project" value="UniProtKB-KW"/>
</dbReference>
<dbReference type="Pfam" id="PF00067">
    <property type="entry name" value="p450"/>
    <property type="match status" value="1"/>
</dbReference>
<reference evidence="5" key="1">
    <citation type="submission" date="2020-12" db="EMBL/GenBank/DDBJ databases">
        <title>Metabolic potential, ecology and presence of endohyphal bacteria is reflected in genomic diversity of Mucoromycotina.</title>
        <authorList>
            <person name="Muszewska A."/>
            <person name="Okrasinska A."/>
            <person name="Steczkiewicz K."/>
            <person name="Drgas O."/>
            <person name="Orlowska M."/>
            <person name="Perlinska-Lenart U."/>
            <person name="Aleksandrzak-Piekarczyk T."/>
            <person name="Szatraj K."/>
            <person name="Zielenkiewicz U."/>
            <person name="Pilsyk S."/>
            <person name="Malc E."/>
            <person name="Mieczkowski P."/>
            <person name="Kruszewska J.S."/>
            <person name="Biernat P."/>
            <person name="Pawlowska J."/>
        </authorList>
    </citation>
    <scope>NUCLEOTIDE SEQUENCE</scope>
    <source>
        <strain evidence="5">WA0000051536</strain>
    </source>
</reference>
<protein>
    <recommendedName>
        <fullName evidence="7">Cytochrome P450</fullName>
    </recommendedName>
</protein>
<dbReference type="Gene3D" id="1.10.630.10">
    <property type="entry name" value="Cytochrome P450"/>
    <property type="match status" value="1"/>
</dbReference>